<comment type="caution">
    <text evidence="1">The sequence shown here is derived from an EMBL/GenBank/DDBJ whole genome shotgun (WGS) entry which is preliminary data.</text>
</comment>
<organism evidence="1 2">
    <name type="scientific">Rhodovibrio sodomensis</name>
    <dbReference type="NCBI Taxonomy" id="1088"/>
    <lineage>
        <taxon>Bacteria</taxon>
        <taxon>Pseudomonadati</taxon>
        <taxon>Pseudomonadota</taxon>
        <taxon>Alphaproteobacteria</taxon>
        <taxon>Rhodospirillales</taxon>
        <taxon>Rhodovibrionaceae</taxon>
        <taxon>Rhodovibrio</taxon>
    </lineage>
</organism>
<evidence type="ECO:0008006" key="3">
    <source>
        <dbReference type="Google" id="ProtNLM"/>
    </source>
</evidence>
<evidence type="ECO:0000313" key="1">
    <source>
        <dbReference type="EMBL" id="MBK1670141.1"/>
    </source>
</evidence>
<sequence>MARLSINDVLDFAVVFLADEAAPRLQDIPGHMRQLSGGWFCPCTDVIRGRVDALEACAFVQLPDTSEHRGQRQVHATAEGVAYARTLPRKIAPQPCLALLVWRGLQMSLAGSLTSDARSALMLELSQHEPAMPAMSDLAQDFAAIHEHGRHGPG</sequence>
<evidence type="ECO:0000313" key="2">
    <source>
        <dbReference type="Proteomes" id="UP001296873"/>
    </source>
</evidence>
<reference evidence="1 2" key="1">
    <citation type="journal article" date="2020" name="Microorganisms">
        <title>Osmotic Adaptation and Compatible Solute Biosynthesis of Phototrophic Bacteria as Revealed from Genome Analyses.</title>
        <authorList>
            <person name="Imhoff J.F."/>
            <person name="Rahn T."/>
            <person name="Kunzel S."/>
            <person name="Keller A."/>
            <person name="Neulinger S.C."/>
        </authorList>
    </citation>
    <scope>NUCLEOTIDE SEQUENCE [LARGE SCALE GENOMIC DNA]</scope>
    <source>
        <strain evidence="1 2">DSM 9895</strain>
    </source>
</reference>
<name>A0ABS1DI32_9PROT</name>
<accession>A0ABS1DI32</accession>
<dbReference type="RefSeq" id="WP_200342492.1">
    <property type="nucleotide sequence ID" value="NZ_NRRL01000076.1"/>
</dbReference>
<keyword evidence="2" id="KW-1185">Reference proteome</keyword>
<dbReference type="EMBL" id="NRRL01000076">
    <property type="protein sequence ID" value="MBK1670141.1"/>
    <property type="molecule type" value="Genomic_DNA"/>
</dbReference>
<proteinExistence type="predicted"/>
<protein>
    <recommendedName>
        <fullName evidence="3">Transcriptional regulator</fullName>
    </recommendedName>
</protein>
<dbReference type="Proteomes" id="UP001296873">
    <property type="component" value="Unassembled WGS sequence"/>
</dbReference>
<gene>
    <name evidence="1" type="ORF">CKO28_19070</name>
</gene>